<evidence type="ECO:0000313" key="4">
    <source>
        <dbReference type="EMBL" id="SEI61120.1"/>
    </source>
</evidence>
<sequence>MKLLAISNPEFIPDEAELINSLFREGLVCLHIRKPESSEDKFRALINRIDPDFIDRIAIHQHHNLTEEFGIRRLHFTEKDRKMVDPEILKTLKSNTFLLSTSIHDLAEMDSLSPYFNYALFGPVFDSISKTGYKRVLPDDFYIKSESKKITLIGLGGISTENLEIVREMNFDGAAILGMLWREPENVIAKFREIRDVVNVMN</sequence>
<reference evidence="4 5" key="1">
    <citation type="submission" date="2016-10" db="EMBL/GenBank/DDBJ databases">
        <authorList>
            <person name="de Groot N.N."/>
        </authorList>
    </citation>
    <scope>NUCLEOTIDE SEQUENCE [LARGE SCALE GENOMIC DNA]</scope>
    <source>
        <strain evidence="4 5">DSM 19938</strain>
    </source>
</reference>
<comment type="pathway">
    <text evidence="1">Cofactor biosynthesis; thiamine diphosphate biosynthesis.</text>
</comment>
<evidence type="ECO:0000256" key="1">
    <source>
        <dbReference type="ARBA" id="ARBA00004948"/>
    </source>
</evidence>
<dbReference type="Pfam" id="PF02581">
    <property type="entry name" value="TMP-TENI"/>
    <property type="match status" value="1"/>
</dbReference>
<dbReference type="SUPFAM" id="SSF51391">
    <property type="entry name" value="Thiamin phosphate synthase"/>
    <property type="match status" value="1"/>
</dbReference>
<dbReference type="GO" id="GO:0009228">
    <property type="term" value="P:thiamine biosynthetic process"/>
    <property type="evidence" value="ECO:0007669"/>
    <property type="project" value="UniProtKB-KW"/>
</dbReference>
<dbReference type="STRING" id="408657.SAMN04487995_1647"/>
<dbReference type="InterPro" id="IPR013785">
    <property type="entry name" value="Aldolase_TIM"/>
</dbReference>
<dbReference type="RefSeq" id="WP_090334418.1">
    <property type="nucleotide sequence ID" value="NZ_FNXY01000002.1"/>
</dbReference>
<dbReference type="OrthoDB" id="194683at2"/>
<evidence type="ECO:0000259" key="3">
    <source>
        <dbReference type="Pfam" id="PF02581"/>
    </source>
</evidence>
<dbReference type="PANTHER" id="PTHR20857:SF15">
    <property type="entry name" value="THIAMINE-PHOSPHATE SYNTHASE"/>
    <property type="match status" value="1"/>
</dbReference>
<accession>A0A1H6SAS8</accession>
<dbReference type="InterPro" id="IPR036206">
    <property type="entry name" value="ThiamineP_synth_sf"/>
</dbReference>
<dbReference type="PANTHER" id="PTHR20857">
    <property type="entry name" value="THIAMINE-PHOSPHATE PYROPHOSPHORYLASE"/>
    <property type="match status" value="1"/>
</dbReference>
<proteinExistence type="predicted"/>
<dbReference type="Gene3D" id="3.20.20.70">
    <property type="entry name" value="Aldolase class I"/>
    <property type="match status" value="1"/>
</dbReference>
<dbReference type="CDD" id="cd00564">
    <property type="entry name" value="TMP_TenI"/>
    <property type="match status" value="1"/>
</dbReference>
<name>A0A1H6SAS8_9BACT</name>
<dbReference type="InterPro" id="IPR022998">
    <property type="entry name" value="ThiamineP_synth_TenI"/>
</dbReference>
<protein>
    <submittedName>
        <fullName evidence="4">Thiamine-phosphate pyrophosphorylase</fullName>
    </submittedName>
</protein>
<evidence type="ECO:0000313" key="5">
    <source>
        <dbReference type="Proteomes" id="UP000199532"/>
    </source>
</evidence>
<keyword evidence="2" id="KW-0784">Thiamine biosynthesis</keyword>
<keyword evidence="5" id="KW-1185">Reference proteome</keyword>
<dbReference type="AlphaFoldDB" id="A0A1H6SAS8"/>
<dbReference type="GO" id="GO:0005737">
    <property type="term" value="C:cytoplasm"/>
    <property type="evidence" value="ECO:0007669"/>
    <property type="project" value="TreeGrafter"/>
</dbReference>
<evidence type="ECO:0000256" key="2">
    <source>
        <dbReference type="ARBA" id="ARBA00022977"/>
    </source>
</evidence>
<dbReference type="GO" id="GO:0004789">
    <property type="term" value="F:thiamine-phosphate diphosphorylase activity"/>
    <property type="evidence" value="ECO:0007669"/>
    <property type="project" value="TreeGrafter"/>
</dbReference>
<dbReference type="Proteomes" id="UP000199532">
    <property type="component" value="Unassembled WGS sequence"/>
</dbReference>
<dbReference type="EMBL" id="FNXY01000002">
    <property type="protein sequence ID" value="SEI61120.1"/>
    <property type="molecule type" value="Genomic_DNA"/>
</dbReference>
<gene>
    <name evidence="4" type="ORF">SAMN04487995_1647</name>
</gene>
<organism evidence="4 5">
    <name type="scientific">Dyadobacter koreensis</name>
    <dbReference type="NCBI Taxonomy" id="408657"/>
    <lineage>
        <taxon>Bacteria</taxon>
        <taxon>Pseudomonadati</taxon>
        <taxon>Bacteroidota</taxon>
        <taxon>Cytophagia</taxon>
        <taxon>Cytophagales</taxon>
        <taxon>Spirosomataceae</taxon>
        <taxon>Dyadobacter</taxon>
    </lineage>
</organism>
<feature type="domain" description="Thiamine phosphate synthase/TenI" evidence="3">
    <location>
        <begin position="5"/>
        <end position="177"/>
    </location>
</feature>